<feature type="transmembrane region" description="Helical" evidence="10">
    <location>
        <begin position="194"/>
        <end position="213"/>
    </location>
</feature>
<dbReference type="GO" id="GO:0031501">
    <property type="term" value="C:mannosyltransferase complex"/>
    <property type="evidence" value="ECO:0007669"/>
    <property type="project" value="TreeGrafter"/>
</dbReference>
<dbReference type="Pfam" id="PF04188">
    <property type="entry name" value="Mannosyl_trans2"/>
    <property type="match status" value="1"/>
</dbReference>
<evidence type="ECO:0000256" key="1">
    <source>
        <dbReference type="ARBA" id="ARBA00004477"/>
    </source>
</evidence>
<dbReference type="eggNOG" id="COG5542">
    <property type="taxonomic scope" value="Bacteria"/>
</dbReference>
<organism evidence="11 12">
    <name type="scientific">Catenulispora acidiphila (strain DSM 44928 / JCM 14897 / NBRC 102108 / NRRL B-24433 / ID139908)</name>
    <dbReference type="NCBI Taxonomy" id="479433"/>
    <lineage>
        <taxon>Bacteria</taxon>
        <taxon>Bacillati</taxon>
        <taxon>Actinomycetota</taxon>
        <taxon>Actinomycetes</taxon>
        <taxon>Catenulisporales</taxon>
        <taxon>Catenulisporaceae</taxon>
        <taxon>Catenulispora</taxon>
    </lineage>
</organism>
<dbReference type="GO" id="GO:0004376">
    <property type="term" value="F:GPI mannosyltransferase activity"/>
    <property type="evidence" value="ECO:0007669"/>
    <property type="project" value="InterPro"/>
</dbReference>
<evidence type="ECO:0000256" key="5">
    <source>
        <dbReference type="ARBA" id="ARBA00022679"/>
    </source>
</evidence>
<keyword evidence="4" id="KW-0328">Glycosyltransferase</keyword>
<dbReference type="InterPro" id="IPR007315">
    <property type="entry name" value="PIG-V/Gpi18"/>
</dbReference>
<gene>
    <name evidence="11" type="ordered locus">Caci_0343</name>
</gene>
<keyword evidence="8 10" id="KW-1133">Transmembrane helix</keyword>
<feature type="transmembrane region" description="Helical" evidence="10">
    <location>
        <begin position="286"/>
        <end position="303"/>
    </location>
</feature>
<dbReference type="InParanoid" id="C7PVE0"/>
<protein>
    <recommendedName>
        <fullName evidence="13">Integral membrane protein</fullName>
    </recommendedName>
</protein>
<feature type="transmembrane region" description="Helical" evidence="10">
    <location>
        <begin position="309"/>
        <end position="325"/>
    </location>
</feature>
<keyword evidence="7" id="KW-0256">Endoplasmic reticulum</keyword>
<keyword evidence="5" id="KW-0808">Transferase</keyword>
<evidence type="ECO:0000256" key="2">
    <source>
        <dbReference type="ARBA" id="ARBA00004687"/>
    </source>
</evidence>
<evidence type="ECO:0008006" key="13">
    <source>
        <dbReference type="Google" id="ProtNLM"/>
    </source>
</evidence>
<keyword evidence="3" id="KW-0337">GPI-anchor biosynthesis</keyword>
<dbReference type="RefSeq" id="WP_012784591.1">
    <property type="nucleotide sequence ID" value="NC_013131.1"/>
</dbReference>
<feature type="transmembrane region" description="Helical" evidence="10">
    <location>
        <begin position="112"/>
        <end position="133"/>
    </location>
</feature>
<evidence type="ECO:0000313" key="12">
    <source>
        <dbReference type="Proteomes" id="UP000000851"/>
    </source>
</evidence>
<feature type="transmembrane region" description="Helical" evidence="10">
    <location>
        <begin position="153"/>
        <end position="182"/>
    </location>
</feature>
<sequence>MAVLTWISAWVFVAGPTKQGSLLARWDRWDEGIFTSVAQHWYFAAGTDPRHVAFFPGFPIAMWLAHLVVWNWIAAGLVVSAAAGAIATMALGRLARDEVDASNADADAGQAAANATLFFVLAPAAVFLAAGYSESLFAAFAFSAWVAARRDRWWLAGLLAAGASTVRVNGLFLAAAIALEFILAGRERRQWRQAPLLVIPALPVIAYVVYLHHETGDWLAWQHAQAAGWFRTFQSPESAWNQTWRAAFGGTQAGHTAWVFQLELIAVVIGLALTALLLLKRRWPEALYVALSLLALGTTTWFMSVPRAMLLWWPLWTMLGAWAARRPMVRTLYVCCVAPVMVGVALLFLSGQWAG</sequence>
<dbReference type="STRING" id="479433.Caci_0343"/>
<dbReference type="EMBL" id="CP001700">
    <property type="protein sequence ID" value="ACU69296.1"/>
    <property type="molecule type" value="Genomic_DNA"/>
</dbReference>
<dbReference type="KEGG" id="cai:Caci_0343"/>
<dbReference type="GO" id="GO:0000009">
    <property type="term" value="F:alpha-1,6-mannosyltransferase activity"/>
    <property type="evidence" value="ECO:0007669"/>
    <property type="project" value="InterPro"/>
</dbReference>
<dbReference type="PANTHER" id="PTHR12468">
    <property type="entry name" value="GPI MANNOSYLTRANSFERASE 2"/>
    <property type="match status" value="1"/>
</dbReference>
<dbReference type="AlphaFoldDB" id="C7PVE0"/>
<dbReference type="Proteomes" id="UP000000851">
    <property type="component" value="Chromosome"/>
</dbReference>
<keyword evidence="9 10" id="KW-0472">Membrane</keyword>
<dbReference type="GO" id="GO:0006506">
    <property type="term" value="P:GPI anchor biosynthetic process"/>
    <property type="evidence" value="ECO:0007669"/>
    <property type="project" value="UniProtKB-UniPathway"/>
</dbReference>
<dbReference type="HOGENOM" id="CLU_036370_2_0_11"/>
<evidence type="ECO:0000256" key="4">
    <source>
        <dbReference type="ARBA" id="ARBA00022676"/>
    </source>
</evidence>
<comment type="pathway">
    <text evidence="2">Glycolipid biosynthesis; glycosylphosphatidylinositol-anchor biosynthesis.</text>
</comment>
<name>C7PVE0_CATAD</name>
<evidence type="ECO:0000256" key="8">
    <source>
        <dbReference type="ARBA" id="ARBA00022989"/>
    </source>
</evidence>
<evidence type="ECO:0000256" key="9">
    <source>
        <dbReference type="ARBA" id="ARBA00023136"/>
    </source>
</evidence>
<feature type="transmembrane region" description="Helical" evidence="10">
    <location>
        <begin position="258"/>
        <end position="279"/>
    </location>
</feature>
<keyword evidence="12" id="KW-1185">Reference proteome</keyword>
<dbReference type="PANTHER" id="PTHR12468:SF2">
    <property type="entry name" value="GPI MANNOSYLTRANSFERASE 2"/>
    <property type="match status" value="1"/>
</dbReference>
<reference evidence="11 12" key="1">
    <citation type="journal article" date="2009" name="Stand. Genomic Sci.">
        <title>Complete genome sequence of Catenulispora acidiphila type strain (ID 139908).</title>
        <authorList>
            <person name="Copeland A."/>
            <person name="Lapidus A."/>
            <person name="Glavina Del Rio T."/>
            <person name="Nolan M."/>
            <person name="Lucas S."/>
            <person name="Chen F."/>
            <person name="Tice H."/>
            <person name="Cheng J.F."/>
            <person name="Bruce D."/>
            <person name="Goodwin L."/>
            <person name="Pitluck S."/>
            <person name="Mikhailova N."/>
            <person name="Pati A."/>
            <person name="Ivanova N."/>
            <person name="Mavromatis K."/>
            <person name="Chen A."/>
            <person name="Palaniappan K."/>
            <person name="Chain P."/>
            <person name="Land M."/>
            <person name="Hauser L."/>
            <person name="Chang Y.J."/>
            <person name="Jeffries C.D."/>
            <person name="Chertkov O."/>
            <person name="Brettin T."/>
            <person name="Detter J.C."/>
            <person name="Han C."/>
            <person name="Ali Z."/>
            <person name="Tindall B.J."/>
            <person name="Goker M."/>
            <person name="Bristow J."/>
            <person name="Eisen J.A."/>
            <person name="Markowitz V."/>
            <person name="Hugenholtz P."/>
            <person name="Kyrpides N.C."/>
            <person name="Klenk H.P."/>
        </authorList>
    </citation>
    <scope>NUCLEOTIDE SEQUENCE [LARGE SCALE GENOMIC DNA]</scope>
    <source>
        <strain evidence="12">DSM 44928 / JCM 14897 / NBRC 102108 / NRRL B-24433 / ID139908</strain>
    </source>
</reference>
<evidence type="ECO:0000256" key="7">
    <source>
        <dbReference type="ARBA" id="ARBA00022824"/>
    </source>
</evidence>
<evidence type="ECO:0000313" key="11">
    <source>
        <dbReference type="EMBL" id="ACU69296.1"/>
    </source>
</evidence>
<dbReference type="GO" id="GO:0016020">
    <property type="term" value="C:membrane"/>
    <property type="evidence" value="ECO:0007669"/>
    <property type="project" value="GOC"/>
</dbReference>
<dbReference type="UniPathway" id="UPA00196"/>
<comment type="subcellular location">
    <subcellularLocation>
        <location evidence="1">Endoplasmic reticulum membrane</location>
        <topology evidence="1">Multi-pass membrane protein</topology>
    </subcellularLocation>
</comment>
<feature type="transmembrane region" description="Helical" evidence="10">
    <location>
        <begin position="332"/>
        <end position="354"/>
    </location>
</feature>
<feature type="transmembrane region" description="Helical" evidence="10">
    <location>
        <begin position="69"/>
        <end position="91"/>
    </location>
</feature>
<evidence type="ECO:0000256" key="6">
    <source>
        <dbReference type="ARBA" id="ARBA00022692"/>
    </source>
</evidence>
<proteinExistence type="predicted"/>
<evidence type="ECO:0000256" key="3">
    <source>
        <dbReference type="ARBA" id="ARBA00022502"/>
    </source>
</evidence>
<dbReference type="OrthoDB" id="151635at2"/>
<accession>C7PVE0</accession>
<evidence type="ECO:0000256" key="10">
    <source>
        <dbReference type="SAM" id="Phobius"/>
    </source>
</evidence>
<keyword evidence="6 10" id="KW-0812">Transmembrane</keyword>